<evidence type="ECO:0000313" key="1">
    <source>
        <dbReference type="EMBL" id="EIE85759.1"/>
    </source>
</evidence>
<keyword evidence="2" id="KW-1185">Reference proteome</keyword>
<dbReference type="VEuPathDB" id="FungiDB:RO3G_10469"/>
<dbReference type="AlphaFoldDB" id="I1CBC9"/>
<accession>I1CBC9</accession>
<dbReference type="GeneID" id="93617435"/>
<gene>
    <name evidence="1" type="ORF">RO3G_10469</name>
</gene>
<dbReference type="RefSeq" id="XP_067521155.1">
    <property type="nucleotide sequence ID" value="XM_067665054.1"/>
</dbReference>
<reference evidence="1 2" key="1">
    <citation type="journal article" date="2009" name="PLoS Genet.">
        <title>Genomic analysis of the basal lineage fungus Rhizopus oryzae reveals a whole-genome duplication.</title>
        <authorList>
            <person name="Ma L.-J."/>
            <person name="Ibrahim A.S."/>
            <person name="Skory C."/>
            <person name="Grabherr M.G."/>
            <person name="Burger G."/>
            <person name="Butler M."/>
            <person name="Elias M."/>
            <person name="Idnurm A."/>
            <person name="Lang B.F."/>
            <person name="Sone T."/>
            <person name="Abe A."/>
            <person name="Calvo S.E."/>
            <person name="Corrochano L.M."/>
            <person name="Engels R."/>
            <person name="Fu J."/>
            <person name="Hansberg W."/>
            <person name="Kim J.-M."/>
            <person name="Kodira C.D."/>
            <person name="Koehrsen M.J."/>
            <person name="Liu B."/>
            <person name="Miranda-Saavedra D."/>
            <person name="O'Leary S."/>
            <person name="Ortiz-Castellanos L."/>
            <person name="Poulter R."/>
            <person name="Rodriguez-Romero J."/>
            <person name="Ruiz-Herrera J."/>
            <person name="Shen Y.-Q."/>
            <person name="Zeng Q."/>
            <person name="Galagan J."/>
            <person name="Birren B.W."/>
            <person name="Cuomo C.A."/>
            <person name="Wickes B.L."/>
        </authorList>
    </citation>
    <scope>NUCLEOTIDE SEQUENCE [LARGE SCALE GENOMIC DNA]</scope>
    <source>
        <strain evidence="2">RA 99-880 / ATCC MYA-4621 / FGSC 9543 / NRRL 43880</strain>
    </source>
</reference>
<proteinExistence type="predicted"/>
<name>I1CBC9_RHIO9</name>
<sequence length="90" mass="10174">MSISGSTKQYMKKKENLPRVTFKRIKADNTIIALKTALVVAHACIASVEPLFWHLFYLQHSKLLTKRLCIPNTKEASSPQKAFSVIQTIT</sequence>
<dbReference type="EMBL" id="CH476739">
    <property type="protein sequence ID" value="EIE85759.1"/>
    <property type="molecule type" value="Genomic_DNA"/>
</dbReference>
<organism evidence="1 2">
    <name type="scientific">Rhizopus delemar (strain RA 99-880 / ATCC MYA-4621 / FGSC 9543 / NRRL 43880)</name>
    <name type="common">Mucormycosis agent</name>
    <name type="synonym">Rhizopus arrhizus var. delemar</name>
    <dbReference type="NCBI Taxonomy" id="246409"/>
    <lineage>
        <taxon>Eukaryota</taxon>
        <taxon>Fungi</taxon>
        <taxon>Fungi incertae sedis</taxon>
        <taxon>Mucoromycota</taxon>
        <taxon>Mucoromycotina</taxon>
        <taxon>Mucoromycetes</taxon>
        <taxon>Mucorales</taxon>
        <taxon>Mucorineae</taxon>
        <taxon>Rhizopodaceae</taxon>
        <taxon>Rhizopus</taxon>
    </lineage>
</organism>
<dbReference type="Proteomes" id="UP000009138">
    <property type="component" value="Unassembled WGS sequence"/>
</dbReference>
<dbReference type="InParanoid" id="I1CBC9"/>
<evidence type="ECO:0000313" key="2">
    <source>
        <dbReference type="Proteomes" id="UP000009138"/>
    </source>
</evidence>
<protein>
    <submittedName>
        <fullName evidence="1">Uncharacterized protein</fullName>
    </submittedName>
</protein>